<protein>
    <submittedName>
        <fullName evidence="2">Zinc finger, CCHC-type containing protein</fullName>
    </submittedName>
</protein>
<evidence type="ECO:0000313" key="2">
    <source>
        <dbReference type="EMBL" id="GJT30572.1"/>
    </source>
</evidence>
<evidence type="ECO:0000259" key="1">
    <source>
        <dbReference type="Pfam" id="PF03732"/>
    </source>
</evidence>
<name>A0ABQ5CWP9_9ASTR</name>
<dbReference type="EMBL" id="BQNB010014637">
    <property type="protein sequence ID" value="GJT30572.1"/>
    <property type="molecule type" value="Genomic_DNA"/>
</dbReference>
<sequence length="109" mass="12256">MLTECGDDAASIKQRHHDLRSDGVNISMTLSEHGRPKETLEDLVKDTIDSIDLNGATRNTTRLHLFCFSLCEKAIKWLDRLLAGSISTWDDLTTRFLAQFIPPGRTAKL</sequence>
<evidence type="ECO:0000313" key="3">
    <source>
        <dbReference type="Proteomes" id="UP001151760"/>
    </source>
</evidence>
<reference evidence="2" key="2">
    <citation type="submission" date="2022-01" db="EMBL/GenBank/DDBJ databases">
        <authorList>
            <person name="Yamashiro T."/>
            <person name="Shiraishi A."/>
            <person name="Satake H."/>
            <person name="Nakayama K."/>
        </authorList>
    </citation>
    <scope>NUCLEOTIDE SEQUENCE</scope>
</reference>
<dbReference type="Proteomes" id="UP001151760">
    <property type="component" value="Unassembled WGS sequence"/>
</dbReference>
<keyword evidence="3" id="KW-1185">Reference proteome</keyword>
<reference evidence="2" key="1">
    <citation type="journal article" date="2022" name="Int. J. Mol. Sci.">
        <title>Draft Genome of Tanacetum Coccineum: Genomic Comparison of Closely Related Tanacetum-Family Plants.</title>
        <authorList>
            <person name="Yamashiro T."/>
            <person name="Shiraishi A."/>
            <person name="Nakayama K."/>
            <person name="Satake H."/>
        </authorList>
    </citation>
    <scope>NUCLEOTIDE SEQUENCE</scope>
</reference>
<proteinExistence type="predicted"/>
<comment type="caution">
    <text evidence="2">The sequence shown here is derived from an EMBL/GenBank/DDBJ whole genome shotgun (WGS) entry which is preliminary data.</text>
</comment>
<dbReference type="Pfam" id="PF03732">
    <property type="entry name" value="Retrotrans_gag"/>
    <property type="match status" value="1"/>
</dbReference>
<accession>A0ABQ5CWP9</accession>
<gene>
    <name evidence="2" type="ORF">Tco_0910847</name>
</gene>
<organism evidence="2 3">
    <name type="scientific">Tanacetum coccineum</name>
    <dbReference type="NCBI Taxonomy" id="301880"/>
    <lineage>
        <taxon>Eukaryota</taxon>
        <taxon>Viridiplantae</taxon>
        <taxon>Streptophyta</taxon>
        <taxon>Embryophyta</taxon>
        <taxon>Tracheophyta</taxon>
        <taxon>Spermatophyta</taxon>
        <taxon>Magnoliopsida</taxon>
        <taxon>eudicotyledons</taxon>
        <taxon>Gunneridae</taxon>
        <taxon>Pentapetalae</taxon>
        <taxon>asterids</taxon>
        <taxon>campanulids</taxon>
        <taxon>Asterales</taxon>
        <taxon>Asteraceae</taxon>
        <taxon>Asteroideae</taxon>
        <taxon>Anthemideae</taxon>
        <taxon>Anthemidinae</taxon>
        <taxon>Tanacetum</taxon>
    </lineage>
</organism>
<feature type="domain" description="Retrotransposon gag" evidence="1">
    <location>
        <begin position="65"/>
        <end position="108"/>
    </location>
</feature>
<dbReference type="InterPro" id="IPR005162">
    <property type="entry name" value="Retrotrans_gag_dom"/>
</dbReference>